<dbReference type="AlphaFoldDB" id="A0AAP4CYI5"/>
<feature type="transmembrane region" description="Helical" evidence="1">
    <location>
        <begin position="143"/>
        <end position="162"/>
    </location>
</feature>
<feature type="transmembrane region" description="Helical" evidence="1">
    <location>
        <begin position="276"/>
        <end position="295"/>
    </location>
</feature>
<accession>A0AAP4CYI5</accession>
<feature type="domain" description="Acyltransferase 3" evidence="2">
    <location>
        <begin position="7"/>
        <end position="316"/>
    </location>
</feature>
<evidence type="ECO:0000313" key="3">
    <source>
        <dbReference type="EMBL" id="MDK9361876.1"/>
    </source>
</evidence>
<dbReference type="InterPro" id="IPR050879">
    <property type="entry name" value="Acyltransferase_3"/>
</dbReference>
<dbReference type="EMBL" id="JASSOM010000003">
    <property type="protein sequence ID" value="MDK9361876.1"/>
    <property type="molecule type" value="Genomic_DNA"/>
</dbReference>
<evidence type="ECO:0000259" key="2">
    <source>
        <dbReference type="Pfam" id="PF01757"/>
    </source>
</evidence>
<keyword evidence="1" id="KW-1133">Transmembrane helix</keyword>
<dbReference type="RefSeq" id="WP_285149629.1">
    <property type="nucleotide sequence ID" value="NZ_JASSOM010000003.1"/>
</dbReference>
<dbReference type="Pfam" id="PF01757">
    <property type="entry name" value="Acyl_transf_3"/>
    <property type="match status" value="1"/>
</dbReference>
<dbReference type="InterPro" id="IPR002656">
    <property type="entry name" value="Acyl_transf_3_dom"/>
</dbReference>
<dbReference type="PANTHER" id="PTHR23028">
    <property type="entry name" value="ACETYLTRANSFERASE"/>
    <property type="match status" value="1"/>
</dbReference>
<feature type="transmembrane region" description="Helical" evidence="1">
    <location>
        <begin position="197"/>
        <end position="220"/>
    </location>
</feature>
<feature type="transmembrane region" description="Helical" evidence="1">
    <location>
        <begin position="12"/>
        <end position="30"/>
    </location>
</feature>
<evidence type="ECO:0000256" key="1">
    <source>
        <dbReference type="SAM" id="Phobius"/>
    </source>
</evidence>
<feature type="transmembrane region" description="Helical" evidence="1">
    <location>
        <begin position="301"/>
        <end position="321"/>
    </location>
</feature>
<dbReference type="GO" id="GO:0016020">
    <property type="term" value="C:membrane"/>
    <property type="evidence" value="ECO:0007669"/>
    <property type="project" value="TreeGrafter"/>
</dbReference>
<sequence length="335" mass="39197">MEFPRYNNFNFLRFFLALGVILVHNGGITGSDKLRFILQFINGDIIVECFFVISGYLITKSYLKKRDGYFYRRGLRLLPAYYACMIFMFVISAFISTYSFEKFILNHDIVKYVLANVFFINFIHPNLPGVFTFNPLSAINGSLWTLKTEIILYVSVPFYIFFFRYIKGYVFFITMIVSLAWLYYFKVVIATPASRTIAMQFVGMAAFFFGGALFSIYASLLKQLPKMTLASIVLYLIFKGTGFSVVVEWAVIVLMVLFFCLCLPLTFIKINNDYSYGMYIYNFPIIQILCSFGMYRTQPYLAFFMSILLTMIMSFFSWHYIEKRFLALKDKSNWN</sequence>
<reference evidence="3 4" key="1">
    <citation type="submission" date="2023-06" db="EMBL/GenBank/DDBJ databases">
        <title>Identification and characterization of antibiotic-resistant Gram-negative bacteria.</title>
        <authorList>
            <person name="Cho G.-S."/>
            <person name="Lee J."/>
            <person name="Tai E."/>
            <person name="Jeong S."/>
            <person name="Kim I."/>
            <person name="Kim B.-E."/>
            <person name="Jeong M.-I."/>
            <person name="Oh K.-K."/>
            <person name="Franz C.M.A.P."/>
        </authorList>
    </citation>
    <scope>NUCLEOTIDE SEQUENCE [LARGE SCALE GENOMIC DNA]</scope>
    <source>
        <strain evidence="3 4">V106_12</strain>
    </source>
</reference>
<feature type="transmembrane region" description="Helical" evidence="1">
    <location>
        <begin position="80"/>
        <end position="100"/>
    </location>
</feature>
<feature type="transmembrane region" description="Helical" evidence="1">
    <location>
        <begin position="36"/>
        <end position="59"/>
    </location>
</feature>
<keyword evidence="3" id="KW-0012">Acyltransferase</keyword>
<keyword evidence="3" id="KW-0808">Transferase</keyword>
<protein>
    <submittedName>
        <fullName evidence="3">Acyltransferase</fullName>
        <ecNumber evidence="3">2.3.-.-</ecNumber>
    </submittedName>
</protein>
<feature type="transmembrane region" description="Helical" evidence="1">
    <location>
        <begin position="232"/>
        <end position="264"/>
    </location>
</feature>
<organism evidence="3 4">
    <name type="scientific">Lelliottia wanjuensis</name>
    <dbReference type="NCBI Taxonomy" id="3050585"/>
    <lineage>
        <taxon>Bacteria</taxon>
        <taxon>Pseudomonadati</taxon>
        <taxon>Pseudomonadota</taxon>
        <taxon>Gammaproteobacteria</taxon>
        <taxon>Enterobacterales</taxon>
        <taxon>Enterobacteriaceae</taxon>
        <taxon>Lelliottia</taxon>
    </lineage>
</organism>
<dbReference type="GO" id="GO:0016747">
    <property type="term" value="F:acyltransferase activity, transferring groups other than amino-acyl groups"/>
    <property type="evidence" value="ECO:0007669"/>
    <property type="project" value="InterPro"/>
</dbReference>
<feature type="transmembrane region" description="Helical" evidence="1">
    <location>
        <begin position="112"/>
        <end position="131"/>
    </location>
</feature>
<comment type="caution">
    <text evidence="3">The sequence shown here is derived from an EMBL/GenBank/DDBJ whole genome shotgun (WGS) entry which is preliminary data.</text>
</comment>
<dbReference type="PANTHER" id="PTHR23028:SF53">
    <property type="entry name" value="ACYL_TRANSF_3 DOMAIN-CONTAINING PROTEIN"/>
    <property type="match status" value="1"/>
</dbReference>
<keyword evidence="4" id="KW-1185">Reference proteome</keyword>
<keyword evidence="1" id="KW-0472">Membrane</keyword>
<evidence type="ECO:0000313" key="4">
    <source>
        <dbReference type="Proteomes" id="UP001223214"/>
    </source>
</evidence>
<gene>
    <name evidence="3" type="ORF">QQF32_01405</name>
</gene>
<name>A0AAP4CYI5_9ENTR</name>
<dbReference type="EC" id="2.3.-.-" evidence="3"/>
<proteinExistence type="predicted"/>
<dbReference type="Proteomes" id="UP001223214">
    <property type="component" value="Unassembled WGS sequence"/>
</dbReference>
<dbReference type="GO" id="GO:0000271">
    <property type="term" value="P:polysaccharide biosynthetic process"/>
    <property type="evidence" value="ECO:0007669"/>
    <property type="project" value="TreeGrafter"/>
</dbReference>
<keyword evidence="1" id="KW-0812">Transmembrane</keyword>
<feature type="transmembrane region" description="Helical" evidence="1">
    <location>
        <begin position="168"/>
        <end position="185"/>
    </location>
</feature>